<keyword evidence="6" id="KW-0521">NADP</keyword>
<keyword evidence="5" id="KW-0274">FAD</keyword>
<comment type="similarity">
    <text evidence="3">Belongs to the lysine N(6)-hydroxylase/L-ornithine N(5)-oxygenase family.</text>
</comment>
<evidence type="ECO:0000256" key="5">
    <source>
        <dbReference type="ARBA" id="ARBA00022827"/>
    </source>
</evidence>
<keyword evidence="8" id="KW-0503">Monooxygenase</keyword>
<evidence type="ECO:0000256" key="1">
    <source>
        <dbReference type="ARBA" id="ARBA00001974"/>
    </source>
</evidence>
<evidence type="ECO:0000256" key="6">
    <source>
        <dbReference type="ARBA" id="ARBA00022857"/>
    </source>
</evidence>
<protein>
    <submittedName>
        <fullName evidence="8">SidA/IucD/PvdA family monooxygenase</fullName>
    </submittedName>
</protein>
<gene>
    <name evidence="8" type="ORF">OPR82_19085</name>
</gene>
<keyword evidence="4" id="KW-0285">Flavoprotein</keyword>
<comment type="cofactor">
    <cofactor evidence="1">
        <name>FAD</name>
        <dbReference type="ChEBI" id="CHEBI:57692"/>
    </cofactor>
</comment>
<keyword evidence="9" id="KW-1185">Reference proteome</keyword>
<dbReference type="InterPro" id="IPR036188">
    <property type="entry name" value="FAD/NAD-bd_sf"/>
</dbReference>
<evidence type="ECO:0000256" key="2">
    <source>
        <dbReference type="ARBA" id="ARBA00004924"/>
    </source>
</evidence>
<reference evidence="8 9" key="1">
    <citation type="submission" date="2022-11" db="EMBL/GenBank/DDBJ databases">
        <title>Brucella sp. YY2X, whole genome shotgun sequencing project.</title>
        <authorList>
            <person name="Yang Y."/>
        </authorList>
    </citation>
    <scope>NUCLEOTIDE SEQUENCE [LARGE SCALE GENOMIC DNA]</scope>
    <source>
        <strain evidence="8 9">YY2X</strain>
    </source>
</reference>
<dbReference type="InterPro" id="IPR025700">
    <property type="entry name" value="Lys/Orn_oxygenase"/>
</dbReference>
<dbReference type="PANTHER" id="PTHR42802:SF1">
    <property type="entry name" value="L-ORNITHINE N(5)-MONOOXYGENASE"/>
    <property type="match status" value="1"/>
</dbReference>
<dbReference type="EMBL" id="JAPHAV010000015">
    <property type="protein sequence ID" value="MCX2698827.1"/>
    <property type="molecule type" value="Genomic_DNA"/>
</dbReference>
<name>A0ABT3QT76_9HYPH</name>
<evidence type="ECO:0000313" key="8">
    <source>
        <dbReference type="EMBL" id="MCX2698827.1"/>
    </source>
</evidence>
<proteinExistence type="inferred from homology"/>
<evidence type="ECO:0000256" key="3">
    <source>
        <dbReference type="ARBA" id="ARBA00007588"/>
    </source>
</evidence>
<evidence type="ECO:0000256" key="4">
    <source>
        <dbReference type="ARBA" id="ARBA00022630"/>
    </source>
</evidence>
<comment type="pathway">
    <text evidence="2">Siderophore biosynthesis.</text>
</comment>
<dbReference type="RefSeq" id="WP_265986477.1">
    <property type="nucleotide sequence ID" value="NZ_JAPHAV010000015.1"/>
</dbReference>
<dbReference type="Pfam" id="PF13434">
    <property type="entry name" value="Lys_Orn_oxgnase"/>
    <property type="match status" value="1"/>
</dbReference>
<dbReference type="Gene3D" id="3.50.50.60">
    <property type="entry name" value="FAD/NAD(P)-binding domain"/>
    <property type="match status" value="1"/>
</dbReference>
<keyword evidence="7" id="KW-0560">Oxidoreductase</keyword>
<evidence type="ECO:0000256" key="7">
    <source>
        <dbReference type="ARBA" id="ARBA00023002"/>
    </source>
</evidence>
<evidence type="ECO:0000313" key="9">
    <source>
        <dbReference type="Proteomes" id="UP001301216"/>
    </source>
</evidence>
<comment type="caution">
    <text evidence="8">The sequence shown here is derived from an EMBL/GenBank/DDBJ whole genome shotgun (WGS) entry which is preliminary data.</text>
</comment>
<dbReference type="Proteomes" id="UP001301216">
    <property type="component" value="Unassembled WGS sequence"/>
</dbReference>
<accession>A0ABT3QT76</accession>
<sequence length="436" mass="48935">MTHSILDLCGIGVGPFNLSLAAQLDSVDGIDVEFFDRKPSFDWHPGMMLPGAELQTSFMKDLVTATNPTSPWSFVAYLVAHKRFYEFLNADYSAIPRKEFARYLSWVAGSIQTLNFDRSIREVTFDGNHFRVSLDHDVRMARNLSLGVGLKPYVPEWARAVMGERAFHSSEAVQKMDQLQGKRIVVIGGGQSGAEIFQHLMENRKSDNEISWISRRPNFQPLDDSSFTDEHFTPQYVAQFHSLTEPRRHAIVEHQKLASDGISASTIKAIYQRLYEQRHLENHAVRTVLLPYREVLDLSHDRNSLSIVMRNGLDGSIEMLGADHLIFATGYKFALPDCLSSIEHMLSTAGGKPYRVGADFALDWDGPADRRIFVLNAGRLNHGIAEPQLSLMAWRSAVITNALLNRAHFDLDYPASAICWTHNSITSNEGIALTSG</sequence>
<dbReference type="GO" id="GO:0004497">
    <property type="term" value="F:monooxygenase activity"/>
    <property type="evidence" value="ECO:0007669"/>
    <property type="project" value="UniProtKB-KW"/>
</dbReference>
<dbReference type="PANTHER" id="PTHR42802">
    <property type="entry name" value="MONOOXYGENASE"/>
    <property type="match status" value="1"/>
</dbReference>
<organism evidence="8 9">
    <name type="scientific">Ochrobactrum chromiisoli</name>
    <dbReference type="NCBI Taxonomy" id="2993941"/>
    <lineage>
        <taxon>Bacteria</taxon>
        <taxon>Pseudomonadati</taxon>
        <taxon>Pseudomonadota</taxon>
        <taxon>Alphaproteobacteria</taxon>
        <taxon>Hyphomicrobiales</taxon>
        <taxon>Brucellaceae</taxon>
        <taxon>Brucella/Ochrobactrum group</taxon>
        <taxon>Ochrobactrum</taxon>
    </lineage>
</organism>
<dbReference type="SUPFAM" id="SSF51905">
    <property type="entry name" value="FAD/NAD(P)-binding domain"/>
    <property type="match status" value="2"/>
</dbReference>